<dbReference type="Gene3D" id="3.40.50.1820">
    <property type="entry name" value="alpha/beta hydrolase"/>
    <property type="match status" value="1"/>
</dbReference>
<gene>
    <name evidence="1" type="ORF">ACED33_19430</name>
</gene>
<dbReference type="RefSeq" id="WP_371691217.1">
    <property type="nucleotide sequence ID" value="NZ_JBGONW010000030.1"/>
</dbReference>
<dbReference type="PROSITE" id="PS51257">
    <property type="entry name" value="PROKAR_LIPOPROTEIN"/>
    <property type="match status" value="1"/>
</dbReference>
<proteinExistence type="predicted"/>
<reference evidence="1 2" key="1">
    <citation type="submission" date="2024-06" db="EMBL/GenBank/DDBJ databases">
        <authorList>
            <person name="Steensen K."/>
            <person name="Seneca J."/>
            <person name="Bartlau N."/>
            <person name="Yu A.X."/>
            <person name="Polz M.F."/>
        </authorList>
    </citation>
    <scope>NUCLEOTIDE SEQUENCE [LARGE SCALE GENOMIC DNA]</scope>
    <source>
        <strain evidence="1 2">1F145</strain>
    </source>
</reference>
<dbReference type="SUPFAM" id="SSF53474">
    <property type="entry name" value="alpha/beta-Hydrolases"/>
    <property type="match status" value="1"/>
</dbReference>
<evidence type="ECO:0000313" key="1">
    <source>
        <dbReference type="EMBL" id="MEZ8182865.1"/>
    </source>
</evidence>
<accession>A0ABV4LWS1</accession>
<dbReference type="EMBL" id="JBGOOW010000030">
    <property type="protein sequence ID" value="MEZ8182865.1"/>
    <property type="molecule type" value="Genomic_DNA"/>
</dbReference>
<protein>
    <submittedName>
        <fullName evidence="1">Ig-like domain-containing protein</fullName>
    </submittedName>
</protein>
<dbReference type="Proteomes" id="UP001569200">
    <property type="component" value="Unassembled WGS sequence"/>
</dbReference>
<keyword evidence="2" id="KW-1185">Reference proteome</keyword>
<dbReference type="InterPro" id="IPR029058">
    <property type="entry name" value="AB_hydrolase_fold"/>
</dbReference>
<organism evidence="1 2">
    <name type="scientific">Vibrio splendidus</name>
    <dbReference type="NCBI Taxonomy" id="29497"/>
    <lineage>
        <taxon>Bacteria</taxon>
        <taxon>Pseudomonadati</taxon>
        <taxon>Pseudomonadota</taxon>
        <taxon>Gammaproteobacteria</taxon>
        <taxon>Vibrionales</taxon>
        <taxon>Vibrionaceae</taxon>
        <taxon>Vibrio</taxon>
    </lineage>
</organism>
<sequence length="753" mass="82099">MTTPVKCESYEGAVLKDFNKPYICGLITLALLGCQSEDSTQEAVSVLVPYNINELPKPNDGYGYDDDGTISGVGEHAVTMSSKNDAYYQDYNNSYAALDGWGLCAEPILIPLQSVNSDKRYPLNNETLAGNVVLIDNVTGEEVDTKISADGSNIIIQCESGLKEGTTYSVVVTDGVKTEFEEPLKADSSFDELIYSGVQLESDKEISIQEQVLSAIDSYYALYPDKGIPVYAAQFKTQSSYSSLDAMRDNHVKFNTKFLDGYEKVREFNGDYNQYSKKLRIPSYLPFTQARESECLVDEFDPKENCPPLYEWITNAEGGFPTAEMPAPKVIEFLNITADIYLPNYEDTPRPKETSTGFPTVVFIHGVTAERGTASLMAAEYTKKGYAVVAIDMPYHGERMRYDNTDTDPNDDEKTGVEISARANKAFFINIDSPLALRSNLQQSVSDFLGLRYALSQEGWVDNNDVHLIGQSLGGIMSVMVSEFSQPTRDLSDNSDFAFNTVNFVVPGQGLTNLVLSSQTLGPEMSEGVKKSPDVQRGIAETVIPDTCTVEATNQQCIEALREFVELSSDNALLVSQLENDIFDLVVTDLKQGVQATIDSADPASFISRQVATQQPTLLLAAVGDCGETCDVGVDYVPDSVIPNTAPDNIRTGTEPLITALGLDPITGTSENIDEKRGAVRTTTGGHGTYLFPYEGPVDENGLPGTPGENMSDVREAVGTQQIAVASMVMSDGAVVVINNEDHIETEVPQDEE</sequence>
<evidence type="ECO:0000313" key="2">
    <source>
        <dbReference type="Proteomes" id="UP001569200"/>
    </source>
</evidence>
<comment type="caution">
    <text evidence="1">The sequence shown here is derived from an EMBL/GenBank/DDBJ whole genome shotgun (WGS) entry which is preliminary data.</text>
</comment>
<name>A0ABV4LWS1_VIBSP</name>